<dbReference type="GO" id="GO:0042626">
    <property type="term" value="F:ATPase-coupled transmembrane transporter activity"/>
    <property type="evidence" value="ECO:0007669"/>
    <property type="project" value="TreeGrafter"/>
</dbReference>
<reference evidence="6 7" key="2">
    <citation type="submission" date="2018-11" db="EMBL/GenBank/DDBJ databases">
        <authorList>
            <consortium name="Pathogen Informatics"/>
        </authorList>
    </citation>
    <scope>NUCLEOTIDE SEQUENCE [LARGE SCALE GENOMIC DNA]</scope>
</reference>
<dbReference type="InterPro" id="IPR003439">
    <property type="entry name" value="ABC_transporter-like_ATP-bd"/>
</dbReference>
<dbReference type="PANTHER" id="PTHR24221">
    <property type="entry name" value="ATP-BINDING CASSETTE SUB-FAMILY B"/>
    <property type="match status" value="1"/>
</dbReference>
<feature type="domain" description="ABC transporter" evidence="5">
    <location>
        <begin position="116"/>
        <end position="222"/>
    </location>
</feature>
<dbReference type="InterPro" id="IPR039421">
    <property type="entry name" value="Type_1_exporter"/>
</dbReference>
<keyword evidence="2" id="KW-0812">Transmembrane</keyword>
<dbReference type="Proteomes" id="UP000274429">
    <property type="component" value="Unassembled WGS sequence"/>
</dbReference>
<evidence type="ECO:0000259" key="5">
    <source>
        <dbReference type="Pfam" id="PF00005"/>
    </source>
</evidence>
<dbReference type="Pfam" id="PF00005">
    <property type="entry name" value="ABC_tran"/>
    <property type="match status" value="1"/>
</dbReference>
<keyword evidence="3" id="KW-1133">Transmembrane helix</keyword>
<accession>A0A0R3XC50</accession>
<organism evidence="8">
    <name type="scientific">Hydatigena taeniaeformis</name>
    <name type="common">Feline tapeworm</name>
    <name type="synonym">Taenia taeniaeformis</name>
    <dbReference type="NCBI Taxonomy" id="6205"/>
    <lineage>
        <taxon>Eukaryota</taxon>
        <taxon>Metazoa</taxon>
        <taxon>Spiralia</taxon>
        <taxon>Lophotrochozoa</taxon>
        <taxon>Platyhelminthes</taxon>
        <taxon>Cestoda</taxon>
        <taxon>Eucestoda</taxon>
        <taxon>Cyclophyllidea</taxon>
        <taxon>Taeniidae</taxon>
        <taxon>Hydatigera</taxon>
    </lineage>
</organism>
<gene>
    <name evidence="6" type="ORF">TTAC_LOCUS11110</name>
</gene>
<dbReference type="WBParaSite" id="TTAC_0001112701-mRNA-1">
    <property type="protein sequence ID" value="TTAC_0001112701-mRNA-1"/>
    <property type="gene ID" value="TTAC_0001112701"/>
</dbReference>
<dbReference type="PANTHER" id="PTHR24221:SF503">
    <property type="entry name" value="MITOCHONDRIAL POTASSIUM CHANNEL ATP-BINDING SUBUNIT"/>
    <property type="match status" value="1"/>
</dbReference>
<evidence type="ECO:0000313" key="6">
    <source>
        <dbReference type="EMBL" id="VDM36090.1"/>
    </source>
</evidence>
<dbReference type="STRING" id="6205.A0A0R3XC50"/>
<evidence type="ECO:0000256" key="3">
    <source>
        <dbReference type="ARBA" id="ARBA00022989"/>
    </source>
</evidence>
<dbReference type="EMBL" id="UYWX01022984">
    <property type="protein sequence ID" value="VDM36090.1"/>
    <property type="molecule type" value="Genomic_DNA"/>
</dbReference>
<comment type="subcellular location">
    <subcellularLocation>
        <location evidence="1">Membrane</location>
        <topology evidence="1">Multi-pass membrane protein</topology>
    </subcellularLocation>
</comment>
<evidence type="ECO:0000313" key="7">
    <source>
        <dbReference type="Proteomes" id="UP000274429"/>
    </source>
</evidence>
<dbReference type="GO" id="GO:0005524">
    <property type="term" value="F:ATP binding"/>
    <property type="evidence" value="ECO:0007669"/>
    <property type="project" value="InterPro"/>
</dbReference>
<dbReference type="InterPro" id="IPR027417">
    <property type="entry name" value="P-loop_NTPase"/>
</dbReference>
<evidence type="ECO:0000256" key="1">
    <source>
        <dbReference type="ARBA" id="ARBA00004141"/>
    </source>
</evidence>
<dbReference type="GO" id="GO:0016020">
    <property type="term" value="C:membrane"/>
    <property type="evidence" value="ECO:0007669"/>
    <property type="project" value="UniProtKB-SubCell"/>
</dbReference>
<dbReference type="Gene3D" id="1.20.1560.10">
    <property type="entry name" value="ABC transporter type 1, transmembrane domain"/>
    <property type="match status" value="2"/>
</dbReference>
<keyword evidence="4" id="KW-0472">Membrane</keyword>
<dbReference type="AlphaFoldDB" id="A0A0R3XC50"/>
<keyword evidence="7" id="KW-1185">Reference proteome</keyword>
<proteinExistence type="predicted"/>
<name>A0A0R3XC50_HYDTA</name>
<dbReference type="Gene3D" id="3.40.50.300">
    <property type="entry name" value="P-loop containing nucleotide triphosphate hydrolases"/>
    <property type="match status" value="1"/>
</dbReference>
<protein>
    <submittedName>
        <fullName evidence="8">ABC transporter domain-containing protein</fullName>
    </submittedName>
</protein>
<sequence>MFALVNGVASSLTIFQACASFYVGAVLLSQDKTTVLAVFRTYSAYSFGSQALGRVASLAPEFRKASHNVKLVFATLDRKTKSDANEGEFLKEAFDGRIEFRNIYFRYPTRPNTRILQRFSHTVEANQSVALVGQSGCGKSTLLQLVQRFYDVSEHGPESGIFINGRDMRTLAPNWIRRQIGVVSQEPNLFDLSIRDNIAYGDNSRVVSMEEIIAAAKEANANSFIETLPEVSSCDFD</sequence>
<dbReference type="GO" id="GO:0016887">
    <property type="term" value="F:ATP hydrolysis activity"/>
    <property type="evidence" value="ECO:0007669"/>
    <property type="project" value="InterPro"/>
</dbReference>
<evidence type="ECO:0000256" key="4">
    <source>
        <dbReference type="ARBA" id="ARBA00023136"/>
    </source>
</evidence>
<evidence type="ECO:0000256" key="2">
    <source>
        <dbReference type="ARBA" id="ARBA00022692"/>
    </source>
</evidence>
<dbReference type="InterPro" id="IPR036640">
    <property type="entry name" value="ABC1_TM_sf"/>
</dbReference>
<evidence type="ECO:0000313" key="8">
    <source>
        <dbReference type="WBParaSite" id="TTAC_0001112701-mRNA-1"/>
    </source>
</evidence>
<dbReference type="OrthoDB" id="6500128at2759"/>
<reference evidence="8" key="1">
    <citation type="submission" date="2017-02" db="UniProtKB">
        <authorList>
            <consortium name="WormBaseParasite"/>
        </authorList>
    </citation>
    <scope>IDENTIFICATION</scope>
</reference>
<dbReference type="SUPFAM" id="SSF52540">
    <property type="entry name" value="P-loop containing nucleoside triphosphate hydrolases"/>
    <property type="match status" value="1"/>
</dbReference>